<proteinExistence type="predicted"/>
<feature type="coiled-coil region" evidence="1">
    <location>
        <begin position="13"/>
        <end position="73"/>
    </location>
</feature>
<keyword evidence="4" id="KW-1185">Reference proteome</keyword>
<reference evidence="3 4" key="1">
    <citation type="submission" date="2024-02" db="EMBL/GenBank/DDBJ databases">
        <title>Expansion and revision of Xanthobacter and proposal of Roseixanthobacter gen. nov.</title>
        <authorList>
            <person name="Soltysiak M.P.M."/>
            <person name="Jalihal A."/>
            <person name="Ory A."/>
            <person name="Chrisophersen C."/>
            <person name="Lee A.D."/>
            <person name="Boulton J."/>
            <person name="Springer M."/>
        </authorList>
    </citation>
    <scope>NUCLEOTIDE SEQUENCE [LARGE SCALE GENOMIC DNA]</scope>
    <source>
        <strain evidence="3 4">CB5</strain>
    </source>
</reference>
<comment type="caution">
    <text evidence="3">The sequence shown here is derived from an EMBL/GenBank/DDBJ whole genome shotgun (WGS) entry which is preliminary data.</text>
</comment>
<protein>
    <submittedName>
        <fullName evidence="3">Uncharacterized protein</fullName>
    </submittedName>
</protein>
<keyword evidence="1" id="KW-0175">Coiled coil</keyword>
<dbReference type="EMBL" id="JBAFUR010000001">
    <property type="protein sequence ID" value="MFG1250582.1"/>
    <property type="molecule type" value="Genomic_DNA"/>
</dbReference>
<feature type="region of interest" description="Disordered" evidence="2">
    <location>
        <begin position="126"/>
        <end position="158"/>
    </location>
</feature>
<accession>A0ABW6Z9Z7</accession>
<evidence type="ECO:0000313" key="4">
    <source>
        <dbReference type="Proteomes" id="UP001604043"/>
    </source>
</evidence>
<evidence type="ECO:0000256" key="1">
    <source>
        <dbReference type="SAM" id="Coils"/>
    </source>
</evidence>
<dbReference type="RefSeq" id="WP_394007081.1">
    <property type="nucleotide sequence ID" value="NZ_JBAFUR010000001.1"/>
</dbReference>
<sequence length="335" mass="36328">MTTKPKLDARARLASAEAAVARWRKSIAAAEADKLRAADRGDHNRVVSILDKLERLKDRLAAAEVRLVHLREGLPKALKREQAVKRAVRGGVKLAERVAASAPVAAAGWAADREKARVADLRRRRRGVKAEGEDGKVARGRKEVPDPWEPGARISVPCNTRESPIEHMAARKRIDAAQKAAADRYRAVYERAQLGPLRAMDPAKEKLDGGGSGDAFSDGMLDAARELAATNRSVGRVAAALLIDVVGEGVTLDEMAKRYPHLQDKRAQGYVTGRLIEALDQLVDRWGLIAEGQLKPQARGSGPISISGPQVEHDLVRPARAVDKLMHLPSLAKST</sequence>
<dbReference type="Proteomes" id="UP001604043">
    <property type="component" value="Unassembled WGS sequence"/>
</dbReference>
<organism evidence="3 4">
    <name type="scientific">Xanthobacter aminoxidans</name>
    <dbReference type="NCBI Taxonomy" id="186280"/>
    <lineage>
        <taxon>Bacteria</taxon>
        <taxon>Pseudomonadati</taxon>
        <taxon>Pseudomonadota</taxon>
        <taxon>Alphaproteobacteria</taxon>
        <taxon>Hyphomicrobiales</taxon>
        <taxon>Xanthobacteraceae</taxon>
        <taxon>Xanthobacter</taxon>
    </lineage>
</organism>
<name>A0ABW6Z9Z7_9HYPH</name>
<gene>
    <name evidence="3" type="ORF">V5F30_00090</name>
</gene>
<evidence type="ECO:0000256" key="2">
    <source>
        <dbReference type="SAM" id="MobiDB-lite"/>
    </source>
</evidence>
<evidence type="ECO:0000313" key="3">
    <source>
        <dbReference type="EMBL" id="MFG1250582.1"/>
    </source>
</evidence>
<feature type="compositionally biased region" description="Basic and acidic residues" evidence="2">
    <location>
        <begin position="128"/>
        <end position="145"/>
    </location>
</feature>